<dbReference type="Proteomes" id="UP001257060">
    <property type="component" value="Unassembled WGS sequence"/>
</dbReference>
<reference evidence="1 2" key="1">
    <citation type="submission" date="2022-06" db="EMBL/GenBank/DDBJ databases">
        <title>Halogeometricum sp. a new haloarchaeum isolate from saline soil.</title>
        <authorList>
            <person name="Strakova D."/>
            <person name="Galisteo C."/>
            <person name="Sanchez-Porro C."/>
            <person name="Ventosa A."/>
        </authorList>
    </citation>
    <scope>NUCLEOTIDE SEQUENCE [LARGE SCALE GENOMIC DNA]</scope>
    <source>
        <strain evidence="1 2">S1BR25-6</strain>
    </source>
</reference>
<accession>A0ABU2GKR2</accession>
<gene>
    <name evidence="1" type="ORF">NDI76_22025</name>
</gene>
<dbReference type="EMBL" id="JAMQOP010000007">
    <property type="protein sequence ID" value="MDS0301411.1"/>
    <property type="molecule type" value="Genomic_DNA"/>
</dbReference>
<evidence type="ECO:0000313" key="2">
    <source>
        <dbReference type="Proteomes" id="UP001257060"/>
    </source>
</evidence>
<comment type="caution">
    <text evidence="1">The sequence shown here is derived from an EMBL/GenBank/DDBJ whole genome shotgun (WGS) entry which is preliminary data.</text>
</comment>
<name>A0ABU2GKR2_9EURY</name>
<evidence type="ECO:0000313" key="1">
    <source>
        <dbReference type="EMBL" id="MDS0301411.1"/>
    </source>
</evidence>
<protein>
    <submittedName>
        <fullName evidence="1">Uncharacterized protein</fullName>
    </submittedName>
</protein>
<proteinExistence type="predicted"/>
<keyword evidence="2" id="KW-1185">Reference proteome</keyword>
<organism evidence="1 2">
    <name type="scientific">Halogeometricum salsisoli</name>
    <dbReference type="NCBI Taxonomy" id="2950536"/>
    <lineage>
        <taxon>Archaea</taxon>
        <taxon>Methanobacteriati</taxon>
        <taxon>Methanobacteriota</taxon>
        <taxon>Stenosarchaea group</taxon>
        <taxon>Halobacteria</taxon>
        <taxon>Halobacteriales</taxon>
        <taxon>Haloferacaceae</taxon>
        <taxon>Halogeometricum</taxon>
    </lineage>
</organism>
<sequence length="53" mass="5821">MFILSTWVGTYTALRRFSTRGGVLPGDISNMFETLPVHPVNDLSATVPTPRSI</sequence>